<dbReference type="Proteomes" id="UP001151529">
    <property type="component" value="Chromosome 19"/>
</dbReference>
<keyword evidence="2" id="KW-1185">Reference proteome</keyword>
<dbReference type="EMBL" id="JAPFFL010000010">
    <property type="protein sequence ID" value="KAJ6696662.1"/>
    <property type="molecule type" value="Genomic_DNA"/>
</dbReference>
<dbReference type="AlphaFoldDB" id="A0A9Q0T0M4"/>
<evidence type="ECO:0000313" key="2">
    <source>
        <dbReference type="Proteomes" id="UP001151529"/>
    </source>
</evidence>
<organism evidence="1 2">
    <name type="scientific">Salix viminalis</name>
    <name type="common">Common osier</name>
    <name type="synonym">Basket willow</name>
    <dbReference type="NCBI Taxonomy" id="40686"/>
    <lineage>
        <taxon>Eukaryota</taxon>
        <taxon>Viridiplantae</taxon>
        <taxon>Streptophyta</taxon>
        <taxon>Embryophyta</taxon>
        <taxon>Tracheophyta</taxon>
        <taxon>Spermatophyta</taxon>
        <taxon>Magnoliopsida</taxon>
        <taxon>eudicotyledons</taxon>
        <taxon>Gunneridae</taxon>
        <taxon>Pentapetalae</taxon>
        <taxon>rosids</taxon>
        <taxon>fabids</taxon>
        <taxon>Malpighiales</taxon>
        <taxon>Salicaceae</taxon>
        <taxon>Saliceae</taxon>
        <taxon>Salix</taxon>
    </lineage>
</organism>
<accession>A0A9Q0T0M4</accession>
<comment type="caution">
    <text evidence="1">The sequence shown here is derived from an EMBL/GenBank/DDBJ whole genome shotgun (WGS) entry which is preliminary data.</text>
</comment>
<evidence type="ECO:0000313" key="1">
    <source>
        <dbReference type="EMBL" id="KAJ6696662.1"/>
    </source>
</evidence>
<dbReference type="OrthoDB" id="944730at2759"/>
<reference evidence="1" key="2">
    <citation type="journal article" date="2023" name="Int. J. Mol. Sci.">
        <title>De Novo Assembly and Annotation of 11 Diverse Shrub Willow (Salix) Genomes Reveals Novel Gene Organization in Sex-Linked Regions.</title>
        <authorList>
            <person name="Hyden B."/>
            <person name="Feng K."/>
            <person name="Yates T.B."/>
            <person name="Jawdy S."/>
            <person name="Cereghino C."/>
            <person name="Smart L.B."/>
            <person name="Muchero W."/>
        </authorList>
    </citation>
    <scope>NUCLEOTIDE SEQUENCE [LARGE SCALE GENOMIC DNA]</scope>
    <source>
        <tissue evidence="1">Shoot tip</tissue>
    </source>
</reference>
<name>A0A9Q0T0M4_SALVM</name>
<proteinExistence type="predicted"/>
<reference evidence="1" key="1">
    <citation type="submission" date="2022-11" db="EMBL/GenBank/DDBJ databases">
        <authorList>
            <person name="Hyden B.L."/>
            <person name="Feng K."/>
            <person name="Yates T."/>
            <person name="Jawdy S."/>
            <person name="Smart L.B."/>
            <person name="Muchero W."/>
        </authorList>
    </citation>
    <scope>NUCLEOTIDE SEQUENCE</scope>
    <source>
        <tissue evidence="1">Shoot tip</tissue>
    </source>
</reference>
<gene>
    <name evidence="1" type="ORF">OIU85_003055</name>
</gene>
<protein>
    <submittedName>
        <fullName evidence="1">Uncharacterized protein</fullName>
    </submittedName>
</protein>
<sequence>MKLFDLASWFTMFGTGTMIIAFITGTYAVLELVLGLAISICLIGESSLRSDQIPQKPTKFSYKVSFLLLLLPQDLVLIPISRHPRNDFEPSMDIDGEPTSNVSTINRPGVLQTTSSSLVSSKPARDILHVNKQLMKSTRLLPLQRFSGKA</sequence>